<keyword evidence="2" id="KW-1185">Reference proteome</keyword>
<evidence type="ECO:0000256" key="1">
    <source>
        <dbReference type="SAM" id="MobiDB-lite"/>
    </source>
</evidence>
<feature type="region of interest" description="Disordered" evidence="1">
    <location>
        <begin position="36"/>
        <end position="58"/>
    </location>
</feature>
<gene>
    <name evidence="3" type="primary">LOC111014833</name>
</gene>
<sequence>MLLDDSALVTAMEEAMLKYKIMHGHEIFQISVEGGEAFNGGGESDEPKRGGDEKSNIEANNVNFEVDEITNTSPNNENISVEPCPISCADFSDALHVKETQQGPIEDSNLNLKGAEGYNKLLEQYYELEEKRQKVLDQLYHGGWNYDDVSAGSSVGTQWGTSSAYQEHPVPASQTSHNHAISTCWPSSYPIPVGPQSSSLADGDIIKTAMDAAARAISSMTTKIPGDFDVNKEKVSERRDGIMPQSASSETDLAAVFNAWYSAGFYTDTLWSNLMPRNSKSKSYAKRNQNQAFTCLAHVTKISPFLHTPWHLLCYNSKIFFIELCLYSGKPALIQMNFNFAVFFFSFSYWV</sequence>
<dbReference type="AlphaFoldDB" id="A0A6J1CWC9"/>
<name>A0A6J1CWC9_MOMCH</name>
<dbReference type="OrthoDB" id="197400at2759"/>
<dbReference type="KEGG" id="mcha:111014833"/>
<dbReference type="InterPro" id="IPR040424">
    <property type="entry name" value="Smn1"/>
</dbReference>
<dbReference type="PANTHER" id="PTHR39267:SF1">
    <property type="entry name" value="SURVIVAL MOTOR NEURON PROTEIN"/>
    <property type="match status" value="1"/>
</dbReference>
<dbReference type="PANTHER" id="PTHR39267">
    <property type="entry name" value="SURVIVAL MOTOR NEURON-LIKE PROTEIN 1"/>
    <property type="match status" value="1"/>
</dbReference>
<proteinExistence type="predicted"/>
<feature type="compositionally biased region" description="Basic and acidic residues" evidence="1">
    <location>
        <begin position="45"/>
        <end position="56"/>
    </location>
</feature>
<accession>A0A6J1CWC9</accession>
<dbReference type="RefSeq" id="XP_022145362.1">
    <property type="nucleotide sequence ID" value="XM_022289670.1"/>
</dbReference>
<evidence type="ECO:0000313" key="3">
    <source>
        <dbReference type="RefSeq" id="XP_022145362.1"/>
    </source>
</evidence>
<organism evidence="2 3">
    <name type="scientific">Momordica charantia</name>
    <name type="common">Bitter gourd</name>
    <name type="synonym">Balsam pear</name>
    <dbReference type="NCBI Taxonomy" id="3673"/>
    <lineage>
        <taxon>Eukaryota</taxon>
        <taxon>Viridiplantae</taxon>
        <taxon>Streptophyta</taxon>
        <taxon>Embryophyta</taxon>
        <taxon>Tracheophyta</taxon>
        <taxon>Spermatophyta</taxon>
        <taxon>Magnoliopsida</taxon>
        <taxon>eudicotyledons</taxon>
        <taxon>Gunneridae</taxon>
        <taxon>Pentapetalae</taxon>
        <taxon>rosids</taxon>
        <taxon>fabids</taxon>
        <taxon>Cucurbitales</taxon>
        <taxon>Cucurbitaceae</taxon>
        <taxon>Momordiceae</taxon>
        <taxon>Momordica</taxon>
    </lineage>
</organism>
<dbReference type="Proteomes" id="UP000504603">
    <property type="component" value="Unplaced"/>
</dbReference>
<dbReference type="GeneID" id="111014833"/>
<evidence type="ECO:0000313" key="2">
    <source>
        <dbReference type="Proteomes" id="UP000504603"/>
    </source>
</evidence>
<reference evidence="3" key="1">
    <citation type="submission" date="2025-08" db="UniProtKB">
        <authorList>
            <consortium name="RefSeq"/>
        </authorList>
    </citation>
    <scope>IDENTIFICATION</scope>
    <source>
        <strain evidence="3">OHB3-1</strain>
    </source>
</reference>
<protein>
    <submittedName>
        <fullName evidence="3">Uncharacterized protein LOC111014833 isoform X1</fullName>
    </submittedName>
</protein>